<name>A0A3A8H0N2_9BACT</name>
<organism evidence="1 2">
    <name type="scientific">Corallococcus exercitus</name>
    <dbReference type="NCBI Taxonomy" id="2316736"/>
    <lineage>
        <taxon>Bacteria</taxon>
        <taxon>Pseudomonadati</taxon>
        <taxon>Myxococcota</taxon>
        <taxon>Myxococcia</taxon>
        <taxon>Myxococcales</taxon>
        <taxon>Cystobacterineae</taxon>
        <taxon>Myxococcaceae</taxon>
        <taxon>Corallococcus</taxon>
    </lineage>
</organism>
<dbReference type="OrthoDB" id="5503155at2"/>
<dbReference type="AlphaFoldDB" id="A0A3A8H0N2"/>
<keyword evidence="2" id="KW-1185">Reference proteome</keyword>
<accession>A0A3A8H0N2</accession>
<protein>
    <submittedName>
        <fullName evidence="1">Uncharacterized protein</fullName>
    </submittedName>
</protein>
<sequence>MSFIDRARSAVSNTIRHVQQDPIKAAKDIGTQAKKGYDTFTKVKTAVKDGFDNVKSLKTDGFKATLKGNVDKMVSKAMDPKTKLDLKGKLGIAGKAFGTLTSAAKLVGQAGTAIKDVRNAVRSGSSEDWNKALGSVATAGKGAVSTVKGGLEIARDVTKFGSAYKAASGAFKAAVPGAGPKLARAAAGAAAKAAFEGGASSAIKSGVRSALKTAVGESGVALKVATGTASRAAARAALSEGGKAAAKAGASAAARAAGGTLAKAAGRFAPGANIAIAAFDTANAVSTLRDPNASTTKKVTGVITAVGSIAAATNIPVVSQVGAAVSAVSSFVGGLFG</sequence>
<proteinExistence type="predicted"/>
<evidence type="ECO:0000313" key="1">
    <source>
        <dbReference type="EMBL" id="NOK36592.1"/>
    </source>
</evidence>
<dbReference type="EMBL" id="JABFJV010000172">
    <property type="protein sequence ID" value="NOK36592.1"/>
    <property type="molecule type" value="Genomic_DNA"/>
</dbReference>
<dbReference type="Proteomes" id="UP000563426">
    <property type="component" value="Unassembled WGS sequence"/>
</dbReference>
<evidence type="ECO:0000313" key="2">
    <source>
        <dbReference type="Proteomes" id="UP000563426"/>
    </source>
</evidence>
<dbReference type="RefSeq" id="WP_120530443.1">
    <property type="nucleotide sequence ID" value="NZ_JABFJV010000172.1"/>
</dbReference>
<reference evidence="1 2" key="1">
    <citation type="submission" date="2020-05" db="EMBL/GenBank/DDBJ databases">
        <authorList>
            <person name="Whitworth D."/>
        </authorList>
    </citation>
    <scope>NUCLEOTIDE SEQUENCE [LARGE SCALE GENOMIC DNA]</scope>
    <source>
        <strain evidence="1 2">AB043B</strain>
    </source>
</reference>
<gene>
    <name evidence="1" type="ORF">HMI49_25620</name>
</gene>
<comment type="caution">
    <text evidence="1">The sequence shown here is derived from an EMBL/GenBank/DDBJ whole genome shotgun (WGS) entry which is preliminary data.</text>
</comment>